<feature type="transmembrane region" description="Helical" evidence="5">
    <location>
        <begin position="395"/>
        <end position="415"/>
    </location>
</feature>
<protein>
    <submittedName>
        <fullName evidence="7">Sugar transporter</fullName>
    </submittedName>
</protein>
<reference evidence="7 8" key="1">
    <citation type="journal article" date="2010" name="Appl. Environ. Microbiol.">
        <title>The genome sequence of the crenarchaeon Acidilobus saccharovorans supports a new order, Acidilobales, and suggests an important ecological role in terrestrial acidic hot springs.</title>
        <authorList>
            <person name="Mardanov A.V."/>
            <person name="Svetlitchnyi V.A."/>
            <person name="Beletsky A.V."/>
            <person name="Prokofeva M.I."/>
            <person name="Bonch-Osmolovskaya E.A."/>
            <person name="Ravin N.V."/>
            <person name="Skryabin K.G."/>
        </authorList>
    </citation>
    <scope>NUCLEOTIDE SEQUENCE [LARGE SCALE GENOMIC DNA]</scope>
    <source>
        <strain evidence="8">DSM 16705 / JCM 18335 / VKM B-2471 / 345-15</strain>
    </source>
</reference>
<keyword evidence="5" id="KW-1133">Transmembrane helix</keyword>
<dbReference type="GO" id="GO:0005886">
    <property type="term" value="C:plasma membrane"/>
    <property type="evidence" value="ECO:0007669"/>
    <property type="project" value="UniProtKB-SubCell"/>
</dbReference>
<keyword evidence="5" id="KW-0472">Membrane</keyword>
<dbReference type="InterPro" id="IPR020846">
    <property type="entry name" value="MFS_dom"/>
</dbReference>
<evidence type="ECO:0000313" key="8">
    <source>
        <dbReference type="Proteomes" id="UP000000346"/>
    </source>
</evidence>
<keyword evidence="4" id="KW-0769">Symport</keyword>
<feature type="transmembrane region" description="Helical" evidence="5">
    <location>
        <begin position="276"/>
        <end position="295"/>
    </location>
</feature>
<feature type="domain" description="Major facilitator superfamily (MFS) profile" evidence="6">
    <location>
        <begin position="1"/>
        <end position="424"/>
    </location>
</feature>
<feature type="transmembrane region" description="Helical" evidence="5">
    <location>
        <begin position="175"/>
        <end position="196"/>
    </location>
</feature>
<dbReference type="RefSeq" id="WP_013267336.1">
    <property type="nucleotide sequence ID" value="NC_014374.1"/>
</dbReference>
<dbReference type="PANTHER" id="PTHR43528">
    <property type="entry name" value="ALPHA-KETOGLUTARATE PERMEASE"/>
    <property type="match status" value="1"/>
</dbReference>
<sequence length="439" mass="47331">MEELARRLDSSRWTSAHGLIFTSTSLGMFIWGLEAMIGPAGYFAFHRSLAFLIAFYAFDFIGDIAIGRLSDTTLARKGAFYVTMSLIGVGLLVLGLDLVITAGRGLIAVLAGLAGAAVMKIGIEGDVPVSLAFLAENTPAKYRNRVLVLSPNFNNIGGAVGAAVLYLTYTSTNSYLYAALALLVATAVALAVTFAVRATMPESVRWLMTKGMSDRASREASALVSQPSEQVSSVSPTVGIGGRYAFLALLGLSQYLTFGLMAFTIAYFYYSGATVYFIQLVALLGASIAGVPAAFLPDIMDTRNFTLLAYVGGFLSMIPIALALRYLGSQGFLSLFYPLLFLNMVFSELAWAVRTIYEPVLFPTHIRATMIGLVRAVPIASYDVSLYVTSSWSEWQFVLFNIALWGVGAATSVLWRLRGYDTRRALLESVSSPRPAAPL</sequence>
<evidence type="ECO:0000256" key="2">
    <source>
        <dbReference type="ARBA" id="ARBA00022448"/>
    </source>
</evidence>
<evidence type="ECO:0000313" key="7">
    <source>
        <dbReference type="EMBL" id="ADL19824.1"/>
    </source>
</evidence>
<keyword evidence="5" id="KW-0812">Transmembrane</keyword>
<dbReference type="InParanoid" id="D9PZ37"/>
<keyword evidence="7" id="KW-0762">Sugar transport</keyword>
<dbReference type="SUPFAM" id="SSF103473">
    <property type="entry name" value="MFS general substrate transporter"/>
    <property type="match status" value="1"/>
</dbReference>
<organism evidence="7 8">
    <name type="scientific">Acidilobus saccharovorans (strain DSM 16705 / JCM 18335 / VKM B-2471 / 345-15)</name>
    <dbReference type="NCBI Taxonomy" id="666510"/>
    <lineage>
        <taxon>Archaea</taxon>
        <taxon>Thermoproteota</taxon>
        <taxon>Thermoprotei</taxon>
        <taxon>Acidilobales</taxon>
        <taxon>Acidilobaceae</taxon>
        <taxon>Acidilobus</taxon>
    </lineage>
</organism>
<feature type="transmembrane region" description="Helical" evidence="5">
    <location>
        <begin position="334"/>
        <end position="357"/>
    </location>
</feature>
<name>D9PZ37_ACIS3</name>
<accession>D9PZ37</accession>
<dbReference type="InterPro" id="IPR051084">
    <property type="entry name" value="H+-coupled_symporters"/>
</dbReference>
<dbReference type="EMBL" id="CP001742">
    <property type="protein sequence ID" value="ADL19824.1"/>
    <property type="molecule type" value="Genomic_DNA"/>
</dbReference>
<gene>
    <name evidence="7" type="ordered locus">ASAC_1419</name>
</gene>
<feature type="transmembrane region" description="Helical" evidence="5">
    <location>
        <begin position="45"/>
        <end position="66"/>
    </location>
</feature>
<proteinExistence type="predicted"/>
<keyword evidence="8" id="KW-1185">Reference proteome</keyword>
<evidence type="ECO:0000256" key="5">
    <source>
        <dbReference type="SAM" id="Phobius"/>
    </source>
</evidence>
<dbReference type="OrthoDB" id="117970at2157"/>
<dbReference type="InterPro" id="IPR036259">
    <property type="entry name" value="MFS_trans_sf"/>
</dbReference>
<dbReference type="Proteomes" id="UP000000346">
    <property type="component" value="Chromosome"/>
</dbReference>
<keyword evidence="2" id="KW-0813">Transport</keyword>
<feature type="transmembrane region" description="Helical" evidence="5">
    <location>
        <begin position="244"/>
        <end position="270"/>
    </location>
</feature>
<dbReference type="HOGENOM" id="CLU_055959_0_0_2"/>
<evidence type="ECO:0000259" key="6">
    <source>
        <dbReference type="PROSITE" id="PS50850"/>
    </source>
</evidence>
<dbReference type="Gene3D" id="1.20.1250.20">
    <property type="entry name" value="MFS general substrate transporter like domains"/>
    <property type="match status" value="1"/>
</dbReference>
<feature type="transmembrane region" description="Helical" evidence="5">
    <location>
        <begin position="146"/>
        <end position="169"/>
    </location>
</feature>
<feature type="transmembrane region" description="Helical" evidence="5">
    <location>
        <begin position="12"/>
        <end position="33"/>
    </location>
</feature>
<feature type="transmembrane region" description="Helical" evidence="5">
    <location>
        <begin position="78"/>
        <end position="100"/>
    </location>
</feature>
<dbReference type="KEGG" id="asc:ASAC_1419"/>
<evidence type="ECO:0000256" key="1">
    <source>
        <dbReference type="ARBA" id="ARBA00004651"/>
    </source>
</evidence>
<dbReference type="GeneID" id="9499678"/>
<dbReference type="eggNOG" id="arCOG02792">
    <property type="taxonomic scope" value="Archaea"/>
</dbReference>
<evidence type="ECO:0000256" key="4">
    <source>
        <dbReference type="ARBA" id="ARBA00022847"/>
    </source>
</evidence>
<keyword evidence="3" id="KW-1003">Cell membrane</keyword>
<comment type="subcellular location">
    <subcellularLocation>
        <location evidence="1">Cell membrane</location>
        <topology evidence="1">Multi-pass membrane protein</topology>
    </subcellularLocation>
</comment>
<evidence type="ECO:0000256" key="3">
    <source>
        <dbReference type="ARBA" id="ARBA00022475"/>
    </source>
</evidence>
<dbReference type="STRING" id="666510.ASAC_1419"/>
<feature type="transmembrane region" description="Helical" evidence="5">
    <location>
        <begin position="307"/>
        <end position="328"/>
    </location>
</feature>
<dbReference type="AlphaFoldDB" id="D9PZ37"/>
<dbReference type="PROSITE" id="PS50850">
    <property type="entry name" value="MFS"/>
    <property type="match status" value="1"/>
</dbReference>
<dbReference type="PANTHER" id="PTHR43528:SF1">
    <property type="entry name" value="ALPHA-KETOGLUTARATE PERMEASE"/>
    <property type="match status" value="1"/>
</dbReference>
<dbReference type="GO" id="GO:0015293">
    <property type="term" value="F:symporter activity"/>
    <property type="evidence" value="ECO:0007669"/>
    <property type="project" value="UniProtKB-KW"/>
</dbReference>